<proteinExistence type="predicted"/>
<feature type="domain" description="N-acetyltransferase" evidence="2">
    <location>
        <begin position="31"/>
        <end position="202"/>
    </location>
</feature>
<dbReference type="CDD" id="cd04301">
    <property type="entry name" value="NAT_SF"/>
    <property type="match status" value="1"/>
</dbReference>
<name>A0A4P7SQ08_9CELL</name>
<dbReference type="KEGG" id="celz:E5225_15960"/>
<dbReference type="AlphaFoldDB" id="A0A4P7SQ08"/>
<feature type="region of interest" description="Disordered" evidence="1">
    <location>
        <begin position="139"/>
        <end position="164"/>
    </location>
</feature>
<dbReference type="InterPro" id="IPR000182">
    <property type="entry name" value="GNAT_dom"/>
</dbReference>
<gene>
    <name evidence="3" type="ORF">E5225_15960</name>
</gene>
<dbReference type="Proteomes" id="UP000296469">
    <property type="component" value="Chromosome"/>
</dbReference>
<reference evidence="3 4" key="1">
    <citation type="submission" date="2019-04" db="EMBL/GenBank/DDBJ databases">
        <title>Isolation and identification of Cellulomonas shaoxiangyii sp. Nov. isolated from feces of the Tibetan antelopes (Pantholops hodgsonii) in the Qinghai-Tibet plateau of China.</title>
        <authorList>
            <person name="Tian Z."/>
        </authorList>
    </citation>
    <scope>NUCLEOTIDE SEQUENCE [LARGE SCALE GENOMIC DNA]</scope>
    <source>
        <strain evidence="3 4">Z28</strain>
    </source>
</reference>
<dbReference type="EMBL" id="CP039291">
    <property type="protein sequence ID" value="QCB94833.1"/>
    <property type="molecule type" value="Genomic_DNA"/>
</dbReference>
<evidence type="ECO:0000313" key="4">
    <source>
        <dbReference type="Proteomes" id="UP000296469"/>
    </source>
</evidence>
<evidence type="ECO:0000259" key="2">
    <source>
        <dbReference type="PROSITE" id="PS51186"/>
    </source>
</evidence>
<keyword evidence="4" id="KW-1185">Reference proteome</keyword>
<dbReference type="PROSITE" id="PS51186">
    <property type="entry name" value="GNAT"/>
    <property type="match status" value="1"/>
</dbReference>
<sequence length="370" mass="40916">MASTTTTWTLRELPLVLTPQDADAWLQTGLVRARNAVIRAEWGNDDFAGTEREAFSDLQHQTYTRRRRVVAVLDGAEDDPARVVGYARLELFLKENTHTGYADVGVLPEHRGQGIGTALHEAALRLARADGRTRLMTETDHAVEPPAGPGARTASTGSGRVPADEPSVRFAQAHGWTLEQVVRHSRLHLPVDPDVLATHRAAARERAGADYRVVSWQDLCPDEWVDQFALLNTRMSTAVPLGGLDVQEDVWDAARVRATEQQHLGRGEHLVRSAVEHVPSGTLVAYSSLVVPGHSDEFVWQGDTLVLTEHRGRRLGMLVKVAQLDLLARVRPQVRRISTWNAEENSFMLAINVALGFRPEGCVGEWQAQL</sequence>
<dbReference type="Gene3D" id="3.40.630.30">
    <property type="match status" value="1"/>
</dbReference>
<accession>A0A4P7SQ08</accession>
<keyword evidence="3" id="KW-0808">Transferase</keyword>
<evidence type="ECO:0000313" key="3">
    <source>
        <dbReference type="EMBL" id="QCB94833.1"/>
    </source>
</evidence>
<dbReference type="SUPFAM" id="SSF55729">
    <property type="entry name" value="Acyl-CoA N-acyltransferases (Nat)"/>
    <property type="match status" value="2"/>
</dbReference>
<dbReference type="InterPro" id="IPR016181">
    <property type="entry name" value="Acyl_CoA_acyltransferase"/>
</dbReference>
<dbReference type="Pfam" id="PF00583">
    <property type="entry name" value="Acetyltransf_1"/>
    <property type="match status" value="1"/>
</dbReference>
<dbReference type="RefSeq" id="WP_135972108.1">
    <property type="nucleotide sequence ID" value="NZ_CP039291.1"/>
</dbReference>
<organism evidence="3 4">
    <name type="scientific">Cellulomonas shaoxiangyii</name>
    <dbReference type="NCBI Taxonomy" id="2566013"/>
    <lineage>
        <taxon>Bacteria</taxon>
        <taxon>Bacillati</taxon>
        <taxon>Actinomycetota</taxon>
        <taxon>Actinomycetes</taxon>
        <taxon>Micrococcales</taxon>
        <taxon>Cellulomonadaceae</taxon>
        <taxon>Cellulomonas</taxon>
    </lineage>
</organism>
<protein>
    <submittedName>
        <fullName evidence="3">GNAT family N-acetyltransferase</fullName>
    </submittedName>
</protein>
<dbReference type="GO" id="GO:0016747">
    <property type="term" value="F:acyltransferase activity, transferring groups other than amino-acyl groups"/>
    <property type="evidence" value="ECO:0007669"/>
    <property type="project" value="InterPro"/>
</dbReference>
<dbReference type="OrthoDB" id="4119890at2"/>
<evidence type="ECO:0000256" key="1">
    <source>
        <dbReference type="SAM" id="MobiDB-lite"/>
    </source>
</evidence>